<keyword evidence="8" id="KW-1185">Reference proteome</keyword>
<dbReference type="PANTHER" id="PTHR30055:SF181">
    <property type="entry name" value="BLR6905 PROTEIN"/>
    <property type="match status" value="1"/>
</dbReference>
<protein>
    <submittedName>
        <fullName evidence="7">TetR family transcriptional regulator</fullName>
    </submittedName>
</protein>
<accession>A0A7C9VLN6</accession>
<keyword evidence="2 4" id="KW-0238">DNA-binding</keyword>
<evidence type="ECO:0000313" key="8">
    <source>
        <dbReference type="Proteomes" id="UP000480266"/>
    </source>
</evidence>
<dbReference type="Pfam" id="PF00440">
    <property type="entry name" value="TetR_N"/>
    <property type="match status" value="1"/>
</dbReference>
<evidence type="ECO:0000313" key="7">
    <source>
        <dbReference type="EMBL" id="NGX95254.1"/>
    </source>
</evidence>
<dbReference type="SUPFAM" id="SSF48498">
    <property type="entry name" value="Tetracyclin repressor-like, C-terminal domain"/>
    <property type="match status" value="1"/>
</dbReference>
<keyword evidence="1" id="KW-0805">Transcription regulation</keyword>
<dbReference type="PROSITE" id="PS50977">
    <property type="entry name" value="HTH_TETR_2"/>
    <property type="match status" value="1"/>
</dbReference>
<dbReference type="GO" id="GO:0003700">
    <property type="term" value="F:DNA-binding transcription factor activity"/>
    <property type="evidence" value="ECO:0007669"/>
    <property type="project" value="TreeGrafter"/>
</dbReference>
<dbReference type="PANTHER" id="PTHR30055">
    <property type="entry name" value="HTH-TYPE TRANSCRIPTIONAL REGULATOR RUTR"/>
    <property type="match status" value="1"/>
</dbReference>
<dbReference type="PRINTS" id="PR00455">
    <property type="entry name" value="HTHTETR"/>
</dbReference>
<evidence type="ECO:0000256" key="1">
    <source>
        <dbReference type="ARBA" id="ARBA00023015"/>
    </source>
</evidence>
<dbReference type="Gene3D" id="1.10.357.10">
    <property type="entry name" value="Tetracycline Repressor, domain 2"/>
    <property type="match status" value="1"/>
</dbReference>
<evidence type="ECO:0000259" key="6">
    <source>
        <dbReference type="PROSITE" id="PS50977"/>
    </source>
</evidence>
<comment type="caution">
    <text evidence="7">The sequence shown here is derived from an EMBL/GenBank/DDBJ whole genome shotgun (WGS) entry which is preliminary data.</text>
</comment>
<dbReference type="InterPro" id="IPR050109">
    <property type="entry name" value="HTH-type_TetR-like_transc_reg"/>
</dbReference>
<sequence length="240" mass="26573">MSPTLTAKKPRRLPSKQVPEKETAPMNATAAKLLVAAGDLMIERNSTEVSLSEIAQKSGVNAALVKYHFGNKDGLLLALLARDAAAEMTNLAFVLDQPISPTEKMRRHIAGIINAYYRVPYLSRLIHLLLHQGSEATSKEVHRFFIDPLFGFVRKLLDDGVAAGEFRKVDPSLFYISLNGACDNLFYGRQMNARFLGPTGITDEVRRQYIKHMTTLFLGGLLTDRAAMSFDTEKSSVTKA</sequence>
<evidence type="ECO:0000256" key="5">
    <source>
        <dbReference type="SAM" id="MobiDB-lite"/>
    </source>
</evidence>
<reference evidence="7" key="1">
    <citation type="submission" date="2020-02" db="EMBL/GenBank/DDBJ databases">
        <title>Draft genome sequence of Candidatus Afipia apatlaquensis IBT-C3, a potential strain for decolorization of textile dyes.</title>
        <authorList>
            <person name="Sanchez-Reyes A."/>
            <person name="Breton-Deval L."/>
            <person name="Mangelson H."/>
            <person name="Sanchez-Flores A."/>
        </authorList>
    </citation>
    <scope>NUCLEOTIDE SEQUENCE [LARGE SCALE GENOMIC DNA]</scope>
    <source>
        <strain evidence="7">IBT-C3</strain>
    </source>
</reference>
<organism evidence="7 8">
    <name type="scientific">Candidatus Afipia apatlaquensis</name>
    <dbReference type="NCBI Taxonomy" id="2712852"/>
    <lineage>
        <taxon>Bacteria</taxon>
        <taxon>Pseudomonadati</taxon>
        <taxon>Pseudomonadota</taxon>
        <taxon>Alphaproteobacteria</taxon>
        <taxon>Hyphomicrobiales</taxon>
        <taxon>Nitrobacteraceae</taxon>
        <taxon>Afipia</taxon>
    </lineage>
</organism>
<dbReference type="EMBL" id="JAAMRR010000445">
    <property type="protein sequence ID" value="NGX95254.1"/>
    <property type="molecule type" value="Genomic_DNA"/>
</dbReference>
<dbReference type="SUPFAM" id="SSF46689">
    <property type="entry name" value="Homeodomain-like"/>
    <property type="match status" value="1"/>
</dbReference>
<evidence type="ECO:0000256" key="2">
    <source>
        <dbReference type="ARBA" id="ARBA00023125"/>
    </source>
</evidence>
<keyword evidence="3" id="KW-0804">Transcription</keyword>
<dbReference type="Proteomes" id="UP000480266">
    <property type="component" value="Unassembled WGS sequence"/>
</dbReference>
<dbReference type="GO" id="GO:0000976">
    <property type="term" value="F:transcription cis-regulatory region binding"/>
    <property type="evidence" value="ECO:0007669"/>
    <property type="project" value="TreeGrafter"/>
</dbReference>
<name>A0A7C9VLN6_9BRAD</name>
<dbReference type="InterPro" id="IPR011075">
    <property type="entry name" value="TetR_C"/>
</dbReference>
<evidence type="ECO:0000256" key="4">
    <source>
        <dbReference type="PROSITE-ProRule" id="PRU00335"/>
    </source>
</evidence>
<evidence type="ECO:0000256" key="3">
    <source>
        <dbReference type="ARBA" id="ARBA00023163"/>
    </source>
</evidence>
<feature type="region of interest" description="Disordered" evidence="5">
    <location>
        <begin position="1"/>
        <end position="24"/>
    </location>
</feature>
<proteinExistence type="predicted"/>
<gene>
    <name evidence="7" type="ORF">G4V63_08495</name>
</gene>
<dbReference type="Pfam" id="PF14514">
    <property type="entry name" value="TetR_C_9"/>
    <property type="match status" value="1"/>
</dbReference>
<dbReference type="InterPro" id="IPR036271">
    <property type="entry name" value="Tet_transcr_reg_TetR-rel_C_sf"/>
</dbReference>
<dbReference type="InterPro" id="IPR009057">
    <property type="entry name" value="Homeodomain-like_sf"/>
</dbReference>
<dbReference type="InterPro" id="IPR001647">
    <property type="entry name" value="HTH_TetR"/>
</dbReference>
<feature type="DNA-binding region" description="H-T-H motif" evidence="4">
    <location>
        <begin position="50"/>
        <end position="69"/>
    </location>
</feature>
<dbReference type="AlphaFoldDB" id="A0A7C9VLN6"/>
<feature type="domain" description="HTH tetR-type" evidence="6">
    <location>
        <begin position="27"/>
        <end position="87"/>
    </location>
</feature>